<evidence type="ECO:0000259" key="9">
    <source>
        <dbReference type="Pfam" id="PF09402"/>
    </source>
</evidence>
<reference evidence="10 11" key="1">
    <citation type="submission" date="2024-11" db="EMBL/GenBank/DDBJ databases">
        <title>A near-complete genome assembly of Cinchona calisaya.</title>
        <authorList>
            <person name="Lian D.C."/>
            <person name="Zhao X.W."/>
            <person name="Wei L."/>
        </authorList>
    </citation>
    <scope>NUCLEOTIDE SEQUENCE [LARGE SCALE GENOMIC DNA]</scope>
    <source>
        <tissue evidence="10">Nenye</tissue>
    </source>
</reference>
<dbReference type="EMBL" id="JBJUIK010000016">
    <property type="protein sequence ID" value="KAL3499839.1"/>
    <property type="molecule type" value="Genomic_DNA"/>
</dbReference>
<evidence type="ECO:0000256" key="3">
    <source>
        <dbReference type="ARBA" id="ARBA00022692"/>
    </source>
</evidence>
<evidence type="ECO:0000313" key="11">
    <source>
        <dbReference type="Proteomes" id="UP001630127"/>
    </source>
</evidence>
<feature type="compositionally biased region" description="Polar residues" evidence="7">
    <location>
        <begin position="364"/>
        <end position="378"/>
    </location>
</feature>
<dbReference type="Pfam" id="PF09402">
    <property type="entry name" value="MSC"/>
    <property type="match status" value="1"/>
</dbReference>
<evidence type="ECO:0000256" key="2">
    <source>
        <dbReference type="ARBA" id="ARBA00022553"/>
    </source>
</evidence>
<comment type="subcellular location">
    <subcellularLocation>
        <location evidence="1">Nucleus inner membrane</location>
    </subcellularLocation>
</comment>
<evidence type="ECO:0000313" key="10">
    <source>
        <dbReference type="EMBL" id="KAL3499839.1"/>
    </source>
</evidence>
<keyword evidence="2" id="KW-0597">Phosphoprotein</keyword>
<feature type="region of interest" description="Disordered" evidence="7">
    <location>
        <begin position="1"/>
        <end position="27"/>
    </location>
</feature>
<evidence type="ECO:0000256" key="5">
    <source>
        <dbReference type="ARBA" id="ARBA00023136"/>
    </source>
</evidence>
<keyword evidence="5 8" id="KW-0472">Membrane</keyword>
<feature type="domain" description="Man1/Src1-like C-terminal" evidence="9">
    <location>
        <begin position="84"/>
        <end position="344"/>
    </location>
</feature>
<feature type="transmembrane region" description="Helical" evidence="8">
    <location>
        <begin position="46"/>
        <end position="67"/>
    </location>
</feature>
<sequence length="389" mass="43912">MASSSSSSRKRPKTLNPHSSSSSSFFSRDSVLEPPSSFIPSSISELLRLIAVVTIAASVAVFCNYLLTSFNQQPQPFCDNGVDFGDFLSDNCEPCPSNGICKDGKLECARGYRKQGKLCIEDRDINAAVKKISEFVEVHLCEAYAQYLCGGIGTIWVQKDVLWTYLDEHHVMEDHHLDESTYAHAKLRAMETVGMLMERRGYSGRSEEFKCSDSLVEHYKPISCRIRQWVLDQALLLVPVCALLVGGILILLKALRRHYLSTRAEEIYNKVCDVLEEHALISRSIGGEGEPWVVVSWLRDYLLSPRERKDPLLWRKVEELVQEDSRLDRYPKMVKGEAKVVWEWQVEGSLSSSGKRKKTKESELTSSGFKDSPSNDQSWGFKAGEPLNC</sequence>
<evidence type="ECO:0000256" key="6">
    <source>
        <dbReference type="ARBA" id="ARBA00023242"/>
    </source>
</evidence>
<dbReference type="AlphaFoldDB" id="A0ABD2Y073"/>
<dbReference type="PANTHER" id="PTHR47808">
    <property type="entry name" value="INNER NUCLEAR MEMBRANE PROTEIN HEH2-RELATED"/>
    <property type="match status" value="1"/>
</dbReference>
<evidence type="ECO:0000256" key="4">
    <source>
        <dbReference type="ARBA" id="ARBA00022989"/>
    </source>
</evidence>
<evidence type="ECO:0000256" key="7">
    <source>
        <dbReference type="SAM" id="MobiDB-lite"/>
    </source>
</evidence>
<keyword evidence="3 8" id="KW-0812">Transmembrane</keyword>
<feature type="transmembrane region" description="Helical" evidence="8">
    <location>
        <begin position="234"/>
        <end position="255"/>
    </location>
</feature>
<keyword evidence="11" id="KW-1185">Reference proteome</keyword>
<comment type="caution">
    <text evidence="10">The sequence shown here is derived from an EMBL/GenBank/DDBJ whole genome shotgun (WGS) entry which is preliminary data.</text>
</comment>
<dbReference type="InterPro" id="IPR018996">
    <property type="entry name" value="Man1/Src1-like_C"/>
</dbReference>
<gene>
    <name evidence="10" type="ORF">ACH5RR_038932</name>
</gene>
<keyword evidence="4 8" id="KW-1133">Transmembrane helix</keyword>
<evidence type="ECO:0000256" key="1">
    <source>
        <dbReference type="ARBA" id="ARBA00004540"/>
    </source>
</evidence>
<dbReference type="Gene3D" id="1.10.10.1180">
    <property type="entry name" value="MAN1, winged-helix domain"/>
    <property type="match status" value="1"/>
</dbReference>
<evidence type="ECO:0000256" key="8">
    <source>
        <dbReference type="SAM" id="Phobius"/>
    </source>
</evidence>
<dbReference type="PANTHER" id="PTHR47808:SF2">
    <property type="entry name" value="LEM DOMAIN-CONTAINING PROTEIN 2"/>
    <property type="match status" value="1"/>
</dbReference>
<proteinExistence type="predicted"/>
<feature type="region of interest" description="Disordered" evidence="7">
    <location>
        <begin position="348"/>
        <end position="389"/>
    </location>
</feature>
<organism evidence="10 11">
    <name type="scientific">Cinchona calisaya</name>
    <dbReference type="NCBI Taxonomy" id="153742"/>
    <lineage>
        <taxon>Eukaryota</taxon>
        <taxon>Viridiplantae</taxon>
        <taxon>Streptophyta</taxon>
        <taxon>Embryophyta</taxon>
        <taxon>Tracheophyta</taxon>
        <taxon>Spermatophyta</taxon>
        <taxon>Magnoliopsida</taxon>
        <taxon>eudicotyledons</taxon>
        <taxon>Gunneridae</taxon>
        <taxon>Pentapetalae</taxon>
        <taxon>asterids</taxon>
        <taxon>lamiids</taxon>
        <taxon>Gentianales</taxon>
        <taxon>Rubiaceae</taxon>
        <taxon>Cinchonoideae</taxon>
        <taxon>Cinchoneae</taxon>
        <taxon>Cinchona</taxon>
    </lineage>
</organism>
<keyword evidence="6" id="KW-0539">Nucleus</keyword>
<dbReference type="InterPro" id="IPR044780">
    <property type="entry name" value="Heh2/Src1"/>
</dbReference>
<accession>A0ABD2Y073</accession>
<dbReference type="InterPro" id="IPR041885">
    <property type="entry name" value="MAN1_winged_helix_dom"/>
</dbReference>
<protein>
    <recommendedName>
        <fullName evidence="9">Man1/Src1-like C-terminal domain-containing protein</fullName>
    </recommendedName>
</protein>
<dbReference type="GO" id="GO:0005637">
    <property type="term" value="C:nuclear inner membrane"/>
    <property type="evidence" value="ECO:0007669"/>
    <property type="project" value="UniProtKB-SubCell"/>
</dbReference>
<dbReference type="Proteomes" id="UP001630127">
    <property type="component" value="Unassembled WGS sequence"/>
</dbReference>
<name>A0ABD2Y073_9GENT</name>